<protein>
    <submittedName>
        <fullName evidence="4">HlyD family secretion protein</fullName>
    </submittedName>
</protein>
<comment type="subcellular location">
    <subcellularLocation>
        <location evidence="1">Cell envelope</location>
    </subcellularLocation>
</comment>
<dbReference type="AlphaFoldDB" id="A0A927MML0"/>
<reference evidence="4" key="1">
    <citation type="submission" date="2020-10" db="EMBL/GenBank/DDBJ databases">
        <title>Genomic Encyclopedia of Type Strains, Phase IV (KMG-IV): sequencing the most valuable type-strain genomes for metagenomic binning, comparative biology and taxonomic classification.</title>
        <authorList>
            <person name="Goeker M."/>
        </authorList>
    </citation>
    <scope>NUCLEOTIDE SEQUENCE</scope>
    <source>
        <strain evidence="4">DSM 13886</strain>
    </source>
</reference>
<organism evidence="4 5">
    <name type="scientific">Sporosarcina limicola</name>
    <dbReference type="NCBI Taxonomy" id="34101"/>
    <lineage>
        <taxon>Bacteria</taxon>
        <taxon>Bacillati</taxon>
        <taxon>Bacillota</taxon>
        <taxon>Bacilli</taxon>
        <taxon>Bacillales</taxon>
        <taxon>Caryophanaceae</taxon>
        <taxon>Sporosarcina</taxon>
    </lineage>
</organism>
<keyword evidence="5" id="KW-1185">Reference proteome</keyword>
<dbReference type="PANTHER" id="PTHR32347:SF23">
    <property type="entry name" value="BLL5650 PROTEIN"/>
    <property type="match status" value="1"/>
</dbReference>
<gene>
    <name evidence="4" type="ORF">H4683_002792</name>
</gene>
<dbReference type="EMBL" id="JADBEL010000016">
    <property type="protein sequence ID" value="MBE1555672.1"/>
    <property type="molecule type" value="Genomic_DNA"/>
</dbReference>
<evidence type="ECO:0000256" key="2">
    <source>
        <dbReference type="ARBA" id="ARBA00023054"/>
    </source>
</evidence>
<evidence type="ECO:0000256" key="3">
    <source>
        <dbReference type="SAM" id="Phobius"/>
    </source>
</evidence>
<proteinExistence type="predicted"/>
<keyword evidence="3" id="KW-1133">Transmembrane helix</keyword>
<dbReference type="RefSeq" id="WP_192599374.1">
    <property type="nucleotide sequence ID" value="NZ_JADBEL010000016.1"/>
</dbReference>
<comment type="caution">
    <text evidence="4">The sequence shown here is derived from an EMBL/GenBank/DDBJ whole genome shotgun (WGS) entry which is preliminary data.</text>
</comment>
<accession>A0A927MML0</accession>
<evidence type="ECO:0000256" key="1">
    <source>
        <dbReference type="ARBA" id="ARBA00004196"/>
    </source>
</evidence>
<keyword evidence="3" id="KW-0812">Transmembrane</keyword>
<dbReference type="Proteomes" id="UP000658225">
    <property type="component" value="Unassembled WGS sequence"/>
</dbReference>
<dbReference type="GO" id="GO:0030313">
    <property type="term" value="C:cell envelope"/>
    <property type="evidence" value="ECO:0007669"/>
    <property type="project" value="UniProtKB-SubCell"/>
</dbReference>
<name>A0A927MML0_9BACL</name>
<keyword evidence="2" id="KW-0175">Coiled coil</keyword>
<dbReference type="Gene3D" id="2.40.30.170">
    <property type="match status" value="1"/>
</dbReference>
<evidence type="ECO:0000313" key="4">
    <source>
        <dbReference type="EMBL" id="MBE1555672.1"/>
    </source>
</evidence>
<dbReference type="InterPro" id="IPR050465">
    <property type="entry name" value="UPF0194_transport"/>
</dbReference>
<evidence type="ECO:0000313" key="5">
    <source>
        <dbReference type="Proteomes" id="UP000658225"/>
    </source>
</evidence>
<keyword evidence="3" id="KW-0472">Membrane</keyword>
<feature type="transmembrane region" description="Helical" evidence="3">
    <location>
        <begin position="7"/>
        <end position="25"/>
    </location>
</feature>
<sequence length="432" mass="48751">MNKALNIAIAIVISLFLTGNLYLLFSSKSVIPKSVYVDRYERMTNANYSEKIVKQGFIAPEEINTVYIDDEDTIDTWLIKEGDQVKMGDKIALLQIKQTEGQRAVWEAEREAFLQQQSSLKRTIVNLKFERRKAQSKSSSNVNRTDNATKNTDDTKVKVGLNVNVQVDVKQEGTFAQAIAAADQELADIERQITVIEMQLTENPLHPALLSPVEGFVSEVTRRGSRLAVDIFSSQQVIVTYAKNDEWNKIKIGDPAIIQIKGITKVLKGTVQSVSPVPAVENKWLETYKSLDTAKIKNSLAYYEVRIVPDSSLETTPFGTNISVDIIVNKAMDTPSVKEEWLHNLKEGTADIWFINPKGRAEKVEIVTSFSWEKRAVVTKGLQLGSVALYEPTLYVYDYAPEIFLPFPADIPKKSEWKTFGWKNYAKYLLVK</sequence>
<dbReference type="PANTHER" id="PTHR32347">
    <property type="entry name" value="EFFLUX SYSTEM COMPONENT YKNX-RELATED"/>
    <property type="match status" value="1"/>
</dbReference>